<evidence type="ECO:0000256" key="1">
    <source>
        <dbReference type="ARBA" id="ARBA00023224"/>
    </source>
</evidence>
<dbReference type="SUPFAM" id="SSF58104">
    <property type="entry name" value="Methyl-accepting chemotaxis protein (MCP) signaling domain"/>
    <property type="match status" value="1"/>
</dbReference>
<dbReference type="GO" id="GO:0004888">
    <property type="term" value="F:transmembrane signaling receptor activity"/>
    <property type="evidence" value="ECO:0007669"/>
    <property type="project" value="InterPro"/>
</dbReference>
<dbReference type="GO" id="GO:0016020">
    <property type="term" value="C:membrane"/>
    <property type="evidence" value="ECO:0007669"/>
    <property type="project" value="InterPro"/>
</dbReference>
<dbReference type="PANTHER" id="PTHR32089">
    <property type="entry name" value="METHYL-ACCEPTING CHEMOTAXIS PROTEIN MCPB"/>
    <property type="match status" value="1"/>
</dbReference>
<evidence type="ECO:0000256" key="3">
    <source>
        <dbReference type="PROSITE-ProRule" id="PRU00284"/>
    </source>
</evidence>
<evidence type="ECO:0000256" key="2">
    <source>
        <dbReference type="ARBA" id="ARBA00029447"/>
    </source>
</evidence>
<evidence type="ECO:0000256" key="4">
    <source>
        <dbReference type="SAM" id="MobiDB-lite"/>
    </source>
</evidence>
<dbReference type="GO" id="GO:0006935">
    <property type="term" value="P:chemotaxis"/>
    <property type="evidence" value="ECO:0007669"/>
    <property type="project" value="InterPro"/>
</dbReference>
<dbReference type="Pfam" id="PF07238">
    <property type="entry name" value="PilZ"/>
    <property type="match status" value="1"/>
</dbReference>
<dbReference type="Gene3D" id="2.40.10.220">
    <property type="entry name" value="predicted glycosyltransferase like domains"/>
    <property type="match status" value="1"/>
</dbReference>
<feature type="domain" description="HAMP" evidence="7">
    <location>
        <begin position="370"/>
        <end position="423"/>
    </location>
</feature>
<dbReference type="GO" id="GO:0007165">
    <property type="term" value="P:signal transduction"/>
    <property type="evidence" value="ECO:0007669"/>
    <property type="project" value="UniProtKB-KW"/>
</dbReference>
<keyword evidence="5" id="KW-1133">Transmembrane helix</keyword>
<dbReference type="Pfam" id="PF00672">
    <property type="entry name" value="HAMP"/>
    <property type="match status" value="1"/>
</dbReference>
<feature type="domain" description="Methyl-accepting transducer" evidence="6">
    <location>
        <begin position="470"/>
        <end position="685"/>
    </location>
</feature>
<reference evidence="9" key="1">
    <citation type="submission" date="2015-07" db="EMBL/GenBank/DDBJ databases">
        <authorList>
            <person name="Rodrigo-Torres Lidia"/>
            <person name="Arahal R.David."/>
        </authorList>
    </citation>
    <scope>NUCLEOTIDE SEQUENCE [LARGE SCALE GENOMIC DNA]</scope>
    <source>
        <strain evidence="9">CECT 4801</strain>
    </source>
</reference>
<dbReference type="InterPro" id="IPR004090">
    <property type="entry name" value="Chemotax_Me-accpt_rcpt"/>
</dbReference>
<gene>
    <name evidence="8" type="primary">mcp1</name>
    <name evidence="8" type="ORF">LAL4801_02510</name>
</gene>
<dbReference type="Pfam" id="PF00015">
    <property type="entry name" value="MCPsignal"/>
    <property type="match status" value="1"/>
</dbReference>
<dbReference type="Gene3D" id="1.10.287.950">
    <property type="entry name" value="Methyl-accepting chemotaxis protein"/>
    <property type="match status" value="1"/>
</dbReference>
<dbReference type="EMBL" id="CXST01000001">
    <property type="protein sequence ID" value="CTQ44068.1"/>
    <property type="molecule type" value="Genomic_DNA"/>
</dbReference>
<dbReference type="RefSeq" id="WP_055656395.1">
    <property type="nucleotide sequence ID" value="NZ_CXST01000001.1"/>
</dbReference>
<dbReference type="AlphaFoldDB" id="A0A0M6Y309"/>
<dbReference type="PANTHER" id="PTHR32089:SF112">
    <property type="entry name" value="LYSOZYME-LIKE PROTEIN-RELATED"/>
    <property type="match status" value="1"/>
</dbReference>
<keyword evidence="5" id="KW-0812">Transmembrane</keyword>
<feature type="compositionally biased region" description="Polar residues" evidence="4">
    <location>
        <begin position="681"/>
        <end position="691"/>
    </location>
</feature>
<evidence type="ECO:0000259" key="7">
    <source>
        <dbReference type="PROSITE" id="PS50885"/>
    </source>
</evidence>
<dbReference type="SMART" id="SM00304">
    <property type="entry name" value="HAMP"/>
    <property type="match status" value="1"/>
</dbReference>
<evidence type="ECO:0000313" key="8">
    <source>
        <dbReference type="EMBL" id="CTQ44068.1"/>
    </source>
</evidence>
<dbReference type="CDD" id="cd06225">
    <property type="entry name" value="HAMP"/>
    <property type="match status" value="1"/>
</dbReference>
<feature type="compositionally biased region" description="Low complexity" evidence="4">
    <location>
        <begin position="664"/>
        <end position="680"/>
    </location>
</feature>
<dbReference type="SUPFAM" id="SSF158472">
    <property type="entry name" value="HAMP domain-like"/>
    <property type="match status" value="1"/>
</dbReference>
<dbReference type="InterPro" id="IPR004089">
    <property type="entry name" value="MCPsignal_dom"/>
</dbReference>
<dbReference type="Proteomes" id="UP000048926">
    <property type="component" value="Unassembled WGS sequence"/>
</dbReference>
<dbReference type="PRINTS" id="PR00260">
    <property type="entry name" value="CHEMTRNSDUCR"/>
</dbReference>
<evidence type="ECO:0000259" key="6">
    <source>
        <dbReference type="PROSITE" id="PS50111"/>
    </source>
</evidence>
<keyword evidence="5" id="KW-0472">Membrane</keyword>
<protein>
    <submittedName>
        <fullName evidence="8">Methyl-accepting chemotaxis protein 1</fullName>
    </submittedName>
</protein>
<evidence type="ECO:0000256" key="5">
    <source>
        <dbReference type="SAM" id="Phobius"/>
    </source>
</evidence>
<dbReference type="PROSITE" id="PS50885">
    <property type="entry name" value="HAMP"/>
    <property type="match status" value="1"/>
</dbReference>
<dbReference type="InterPro" id="IPR003660">
    <property type="entry name" value="HAMP_dom"/>
</dbReference>
<keyword evidence="9" id="KW-1185">Reference proteome</keyword>
<dbReference type="GO" id="GO:0035438">
    <property type="term" value="F:cyclic-di-GMP binding"/>
    <property type="evidence" value="ECO:0007669"/>
    <property type="project" value="InterPro"/>
</dbReference>
<feature type="transmembrane region" description="Helical" evidence="5">
    <location>
        <begin position="350"/>
        <end position="369"/>
    </location>
</feature>
<comment type="similarity">
    <text evidence="2">Belongs to the methyl-accepting chemotaxis (MCP) protein family.</text>
</comment>
<dbReference type="PROSITE" id="PS50111">
    <property type="entry name" value="CHEMOTAXIS_TRANSDUC_2"/>
    <property type="match status" value="1"/>
</dbReference>
<sequence length="810" mass="86990">MFSGMRLSKKIPALVLGAAAVVGIGIGVSSYMTSSISVNKLTQERLKAAAGTGKQETLAYLESIERELVLTAEHPGTAAAVQEFASVWDFWKMYGGNPQEELQAAYITGNPHPTGEKYKLDRAETGSAYDEVHAKYHPWFRKLQQDQGYYDVFLFDAKGNLVYTVFKELDYATNFEKGGGQWADTDLGEVYRKAMAITAEDEVAFEDFAAYKPSFDAPASFMAHPIHVKGETVGVLAFQMPIDKINSLMASSLGLGKTGDLALIGEDRLMRNDTPLTADKNDILATELSGPVIDKAFAEGSAFGMTTYFGDKLMDAEAEKFIYQGKNFAIVAMQTYAEAMAPVTTMRNRMILAGLALLAIAAALGFFAARSITKPIGKVVSAMNRLADGDTRVETDGSERGDEIGDMFKAVAIFKENAIQRRHLEDQARNERDRERQRQAFLEGVITDFKSIMTDRLATVSDQMERMRGAATTLEDLASNAKSESDQAGHASISASENVAAVAAATEEMTATVQEIANQTEATTRIVLETVEAAEQTNRNVQTLSEAAEHIGSVVNLIRDIAEQTNLLALNATIEAARAGEAGRGFAVVASEVKQLAEQTSKATDEISGRISGIQSSVRDAAGAIEHIAEKVSDIKNLTSSVAGAIEEQRAANQEIARSARSASDSTGNAASSMSSVSGAVEQTSTEAGSVNTASDLVSEASDSLAREVEKFLADVTKDVEDRRRSVRKAISEDVAITFADGRKRAAQLIDVSVTGAQILDMTDLPIGERMTLEFLDGTVLQGKVVRQTGAGCGVEFAEQLAESHILIAA</sequence>
<organism evidence="8 9">
    <name type="scientific">Roseibium aggregatum</name>
    <dbReference type="NCBI Taxonomy" id="187304"/>
    <lineage>
        <taxon>Bacteria</taxon>
        <taxon>Pseudomonadati</taxon>
        <taxon>Pseudomonadota</taxon>
        <taxon>Alphaproteobacteria</taxon>
        <taxon>Hyphomicrobiales</taxon>
        <taxon>Stappiaceae</taxon>
        <taxon>Roseibium</taxon>
    </lineage>
</organism>
<dbReference type="InterPro" id="IPR009875">
    <property type="entry name" value="PilZ_domain"/>
</dbReference>
<keyword evidence="1 3" id="KW-0807">Transducer</keyword>
<dbReference type="Gene3D" id="6.10.340.10">
    <property type="match status" value="1"/>
</dbReference>
<feature type="region of interest" description="Disordered" evidence="4">
    <location>
        <begin position="656"/>
        <end position="691"/>
    </location>
</feature>
<dbReference type="STRING" id="187304.B0E33_16940"/>
<dbReference type="SUPFAM" id="SSF141371">
    <property type="entry name" value="PilZ domain-like"/>
    <property type="match status" value="1"/>
</dbReference>
<dbReference type="OrthoDB" id="354287at2"/>
<proteinExistence type="inferred from homology"/>
<dbReference type="SMART" id="SM00283">
    <property type="entry name" value="MA"/>
    <property type="match status" value="1"/>
</dbReference>
<name>A0A0M6Y309_9HYPH</name>
<accession>A0A0M6Y309</accession>
<evidence type="ECO:0000313" key="9">
    <source>
        <dbReference type="Proteomes" id="UP000048926"/>
    </source>
</evidence>